<protein>
    <submittedName>
        <fullName evidence="4">Rhamnogalacturonan acetylesterase</fullName>
    </submittedName>
</protein>
<dbReference type="SUPFAM" id="SSF49785">
    <property type="entry name" value="Galactose-binding domain-like"/>
    <property type="match status" value="1"/>
</dbReference>
<dbReference type="RefSeq" id="WP_066776013.1">
    <property type="nucleotide sequence ID" value="NZ_BMIP01000012.1"/>
</dbReference>
<gene>
    <name evidence="4" type="ORF">GCM10010990_35690</name>
</gene>
<evidence type="ECO:0000259" key="3">
    <source>
        <dbReference type="Pfam" id="PF13472"/>
    </source>
</evidence>
<dbReference type="Gene3D" id="3.40.50.1110">
    <property type="entry name" value="SGNH hydrolase"/>
    <property type="match status" value="1"/>
</dbReference>
<dbReference type="Pfam" id="PF13472">
    <property type="entry name" value="Lipase_GDSL_2"/>
    <property type="match status" value="1"/>
</dbReference>
<evidence type="ECO:0000256" key="1">
    <source>
        <dbReference type="ARBA" id="ARBA00008668"/>
    </source>
</evidence>
<keyword evidence="2" id="KW-0378">Hydrolase</keyword>
<dbReference type="OrthoDB" id="191551at2"/>
<comment type="similarity">
    <text evidence="1">Belongs to the 'GDSL' lipolytic enzyme family.</text>
</comment>
<dbReference type="AlphaFoldDB" id="A0A916ZAE9"/>
<dbReference type="InterPro" id="IPR013830">
    <property type="entry name" value="SGNH_hydro"/>
</dbReference>
<dbReference type="PANTHER" id="PTHR43695:SF1">
    <property type="entry name" value="RHAMNOGALACTURONAN ACETYLESTERASE"/>
    <property type="match status" value="1"/>
</dbReference>
<comment type="caution">
    <text evidence="4">The sequence shown here is derived from an EMBL/GenBank/DDBJ whole genome shotgun (WGS) entry which is preliminary data.</text>
</comment>
<dbReference type="Gene3D" id="2.60.120.430">
    <property type="entry name" value="Galactose-binding lectin"/>
    <property type="match status" value="1"/>
</dbReference>
<evidence type="ECO:0000313" key="4">
    <source>
        <dbReference type="EMBL" id="GGD82537.1"/>
    </source>
</evidence>
<dbReference type="CDD" id="cd01821">
    <property type="entry name" value="Rhamnogalacturan_acetylesterase_like"/>
    <property type="match status" value="1"/>
</dbReference>
<dbReference type="InterPro" id="IPR037459">
    <property type="entry name" value="RhgT-like"/>
</dbReference>
<dbReference type="InterPro" id="IPR008979">
    <property type="entry name" value="Galactose-bd-like_sf"/>
</dbReference>
<sequence>MPIFAAVTAMSIACSAPGAIHADLSEILPTALPAYGVNGQGIEPGGSDTGFAYSFAVPEGTWRVTVRLGSKSAAGDTTIKAESRRLMARSITTRAGQYRDVSFLVPVRTPALAPVPENAPGGHAVLVDTAEAETRDWDDRLTLEFLGRPAVAEICVEPAGEDVPTIYLAGDSTVADQPAEPAASWGQMLPALFDERIAVANHAKSGGTLKSFIAELRLAKITETLKPGDYLLIQFGHNDQKANWPQTHADARFAYPAYLRALIAEARARGAHPVLVTSPERRFFDDGRIRDTLAGYPDAMRKVAQAEGVPLVDLNRDSIAIYEALGEQRAALAFNDGGRDRTHHDNYGAWLMANAVAAGLVKAVPALAPHLTAAPFDPEHPPLPGTVAIAPSLLHNSARPQGY</sequence>
<dbReference type="EMBL" id="BMIP01000012">
    <property type="protein sequence ID" value="GGD82537.1"/>
    <property type="molecule type" value="Genomic_DNA"/>
</dbReference>
<dbReference type="GO" id="GO:0016788">
    <property type="term" value="F:hydrolase activity, acting on ester bonds"/>
    <property type="evidence" value="ECO:0007669"/>
    <property type="project" value="UniProtKB-ARBA"/>
</dbReference>
<feature type="domain" description="SGNH hydrolase-type esterase" evidence="3">
    <location>
        <begin position="170"/>
        <end position="328"/>
    </location>
</feature>
<dbReference type="Proteomes" id="UP000612349">
    <property type="component" value="Unassembled WGS sequence"/>
</dbReference>
<reference evidence="4" key="2">
    <citation type="submission" date="2020-09" db="EMBL/GenBank/DDBJ databases">
        <authorList>
            <person name="Sun Q."/>
            <person name="Zhou Y."/>
        </authorList>
    </citation>
    <scope>NUCLEOTIDE SEQUENCE</scope>
    <source>
        <strain evidence="4">CGMCC 1.15360</strain>
    </source>
</reference>
<proteinExistence type="inferred from homology"/>
<dbReference type="PANTHER" id="PTHR43695">
    <property type="entry name" value="PUTATIVE (AFU_ORTHOLOGUE AFUA_2G17250)-RELATED"/>
    <property type="match status" value="1"/>
</dbReference>
<dbReference type="InterPro" id="IPR036514">
    <property type="entry name" value="SGNH_hydro_sf"/>
</dbReference>
<evidence type="ECO:0000313" key="5">
    <source>
        <dbReference type="Proteomes" id="UP000612349"/>
    </source>
</evidence>
<accession>A0A916ZAE9</accession>
<evidence type="ECO:0000256" key="2">
    <source>
        <dbReference type="ARBA" id="ARBA00022801"/>
    </source>
</evidence>
<name>A0A916ZAE9_9SPHN</name>
<organism evidence="4 5">
    <name type="scientific">Croceicoccus mobilis</name>
    <dbReference type="NCBI Taxonomy" id="1703339"/>
    <lineage>
        <taxon>Bacteria</taxon>
        <taxon>Pseudomonadati</taxon>
        <taxon>Pseudomonadota</taxon>
        <taxon>Alphaproteobacteria</taxon>
        <taxon>Sphingomonadales</taxon>
        <taxon>Erythrobacteraceae</taxon>
        <taxon>Croceicoccus</taxon>
    </lineage>
</organism>
<keyword evidence="5" id="KW-1185">Reference proteome</keyword>
<reference evidence="4" key="1">
    <citation type="journal article" date="2014" name="Int. J. Syst. Evol. Microbiol.">
        <title>Complete genome sequence of Corynebacterium casei LMG S-19264T (=DSM 44701T), isolated from a smear-ripened cheese.</title>
        <authorList>
            <consortium name="US DOE Joint Genome Institute (JGI-PGF)"/>
            <person name="Walter F."/>
            <person name="Albersmeier A."/>
            <person name="Kalinowski J."/>
            <person name="Ruckert C."/>
        </authorList>
    </citation>
    <scope>NUCLEOTIDE SEQUENCE</scope>
    <source>
        <strain evidence="4">CGMCC 1.15360</strain>
    </source>
</reference>
<dbReference type="SUPFAM" id="SSF52266">
    <property type="entry name" value="SGNH hydrolase"/>
    <property type="match status" value="1"/>
</dbReference>